<dbReference type="AlphaFoldDB" id="A0A5B8M472"/>
<accession>A0A5B8M472</accession>
<reference evidence="3 4" key="1">
    <citation type="submission" date="2019-07" db="EMBL/GenBank/DDBJ databases">
        <title>Full genome sequence of Humibacter sp. WJ7-1.</title>
        <authorList>
            <person name="Im W.-T."/>
        </authorList>
    </citation>
    <scope>NUCLEOTIDE SEQUENCE [LARGE SCALE GENOMIC DNA]</scope>
    <source>
        <strain evidence="3 4">WJ7-1</strain>
    </source>
</reference>
<evidence type="ECO:0000313" key="3">
    <source>
        <dbReference type="EMBL" id="QDZ14532.1"/>
    </source>
</evidence>
<feature type="transmembrane region" description="Helical" evidence="1">
    <location>
        <begin position="53"/>
        <end position="70"/>
    </location>
</feature>
<dbReference type="RefSeq" id="WP_146319528.1">
    <property type="nucleotide sequence ID" value="NZ_CP042305.1"/>
</dbReference>
<dbReference type="InterPro" id="IPR005182">
    <property type="entry name" value="YdbS-like_PH"/>
</dbReference>
<keyword evidence="4" id="KW-1185">Reference proteome</keyword>
<dbReference type="PANTHER" id="PTHR34473:SF2">
    <property type="entry name" value="UPF0699 TRANSMEMBRANE PROTEIN YDBT"/>
    <property type="match status" value="1"/>
</dbReference>
<feature type="domain" description="YdbS-like PH" evidence="2">
    <location>
        <begin position="69"/>
        <end position="147"/>
    </location>
</feature>
<dbReference type="PANTHER" id="PTHR34473">
    <property type="entry name" value="UPF0699 TRANSMEMBRANE PROTEIN YDBS"/>
    <property type="match status" value="1"/>
</dbReference>
<evidence type="ECO:0000313" key="4">
    <source>
        <dbReference type="Proteomes" id="UP000320216"/>
    </source>
</evidence>
<feature type="domain" description="YdbS-like PH" evidence="2">
    <location>
        <begin position="427"/>
        <end position="492"/>
    </location>
</feature>
<feature type="transmembrane region" description="Helical" evidence="1">
    <location>
        <begin position="235"/>
        <end position="257"/>
    </location>
</feature>
<feature type="transmembrane region" description="Helical" evidence="1">
    <location>
        <begin position="31"/>
        <end position="47"/>
    </location>
</feature>
<dbReference type="PIRSF" id="PIRSF026631">
    <property type="entry name" value="UCP026631"/>
    <property type="match status" value="1"/>
</dbReference>
<protein>
    <submittedName>
        <fullName evidence="3">PH domain-containing protein</fullName>
    </submittedName>
</protein>
<keyword evidence="1" id="KW-1133">Transmembrane helix</keyword>
<feature type="transmembrane region" description="Helical" evidence="1">
    <location>
        <begin position="185"/>
        <end position="209"/>
    </location>
</feature>
<keyword evidence="1" id="KW-0472">Membrane</keyword>
<dbReference type="Pfam" id="PF03703">
    <property type="entry name" value="bPH_2"/>
    <property type="match status" value="2"/>
</dbReference>
<evidence type="ECO:0000259" key="2">
    <source>
        <dbReference type="Pfam" id="PF03703"/>
    </source>
</evidence>
<sequence length="515" mass="55827">MSEISQVADPDPTPWRRLDPRMLLVHPVREIIKYLPILLVALVAGSVGGEPWWTYVLSGIGVLAGLSRWFTTTYRITPTHVEVRRGLLNRRMLSVPRERIRSVDVDATFLHRLVRLAVVKVGTSASHGQEGLAFDGVSLTEVPALRAELLRGVVAPAAESEATEDSGENASRDNFSGWRWSWARFAPFTLTGVGSLFVAAFFALQLQFFDGGLLLKLPFVRDSIDQASRIPVVELIAIIVIALIVVASVVALVRYVLSYSGFTIWRSDAATLHVRHGLLRTRQVTLDERRLRGVQLAESLSLRMVGASAAHAIMTGIGRESGGMMVIEPAGPRSDALRVAEAVLGDAEPLHCDLTMHGPRAHRRRYTRAAVGVAVIALAVLAAQLLGYLSPWSWTVFVAIVPAAAALVEDRWRSLGHALLGSGADGILVTRSGSLARKRVAVRTAGIIGFTVRRSLFQRRAGLATLIATTAAGRHKYEIPDVPVEEAWRIADAVLVARQGGPAVSAGVAHEQRAQ</sequence>
<dbReference type="InterPro" id="IPR014529">
    <property type="entry name" value="UCP026631"/>
</dbReference>
<organism evidence="3 4">
    <name type="scientific">Humibacter ginsenosidimutans</name>
    <dbReference type="NCBI Taxonomy" id="2599293"/>
    <lineage>
        <taxon>Bacteria</taxon>
        <taxon>Bacillati</taxon>
        <taxon>Actinomycetota</taxon>
        <taxon>Actinomycetes</taxon>
        <taxon>Micrococcales</taxon>
        <taxon>Microbacteriaceae</taxon>
        <taxon>Humibacter</taxon>
    </lineage>
</organism>
<keyword evidence="1" id="KW-0812">Transmembrane</keyword>
<dbReference type="EMBL" id="CP042305">
    <property type="protein sequence ID" value="QDZ14532.1"/>
    <property type="molecule type" value="Genomic_DNA"/>
</dbReference>
<dbReference type="KEGG" id="huw:FPZ11_06965"/>
<dbReference type="Proteomes" id="UP000320216">
    <property type="component" value="Chromosome"/>
</dbReference>
<evidence type="ECO:0000256" key="1">
    <source>
        <dbReference type="SAM" id="Phobius"/>
    </source>
</evidence>
<name>A0A5B8M472_9MICO</name>
<proteinExistence type="predicted"/>
<dbReference type="OrthoDB" id="4121259at2"/>
<gene>
    <name evidence="3" type="ORF">FPZ11_06965</name>
</gene>
<feature type="transmembrane region" description="Helical" evidence="1">
    <location>
        <begin position="366"/>
        <end position="386"/>
    </location>
</feature>